<dbReference type="PIRSF" id="PIRSF019663">
    <property type="entry name" value="Legumain"/>
    <property type="match status" value="1"/>
</dbReference>
<dbReference type="AlphaFoldDB" id="A0A0K0FVD6"/>
<evidence type="ECO:0000256" key="5">
    <source>
        <dbReference type="ARBA" id="ARBA00022729"/>
    </source>
</evidence>
<dbReference type="Pfam" id="PF01650">
    <property type="entry name" value="Peptidase_C13"/>
    <property type="match status" value="1"/>
</dbReference>
<protein>
    <recommendedName>
        <fullName evidence="3">legumain</fullName>
        <ecNumber evidence="3">3.4.22.34</ecNumber>
    </recommendedName>
</protein>
<dbReference type="EC" id="3.4.22.34" evidence="3"/>
<dbReference type="GO" id="GO:0006624">
    <property type="term" value="P:vacuolar protein processing"/>
    <property type="evidence" value="ECO:0007669"/>
    <property type="project" value="TreeGrafter"/>
</dbReference>
<dbReference type="GO" id="GO:0051603">
    <property type="term" value="P:proteolysis involved in protein catabolic process"/>
    <property type="evidence" value="ECO:0007669"/>
    <property type="project" value="TreeGrafter"/>
</dbReference>
<dbReference type="InterPro" id="IPR046427">
    <property type="entry name" value="Legumain_prodom_sf"/>
</dbReference>
<feature type="domain" description="Legumain prodomain" evidence="10">
    <location>
        <begin position="379"/>
        <end position="472"/>
    </location>
</feature>
<evidence type="ECO:0000256" key="3">
    <source>
        <dbReference type="ARBA" id="ARBA00012628"/>
    </source>
</evidence>
<evidence type="ECO:0000313" key="12">
    <source>
        <dbReference type="WBParaSite" id="SVE_1630100.1"/>
    </source>
</evidence>
<dbReference type="FunFam" id="1.10.132.130:FF:000001">
    <property type="entry name" value="Vacuolar-processing enzyme beta-isozyme"/>
    <property type="match status" value="1"/>
</dbReference>
<reference evidence="11" key="1">
    <citation type="submission" date="2014-07" db="EMBL/GenBank/DDBJ databases">
        <authorList>
            <person name="Martin A.A"/>
            <person name="De Silva N."/>
        </authorList>
    </citation>
    <scope>NUCLEOTIDE SEQUENCE</scope>
</reference>
<evidence type="ECO:0000256" key="2">
    <source>
        <dbReference type="ARBA" id="ARBA00009941"/>
    </source>
</evidence>
<dbReference type="InterPro" id="IPR001096">
    <property type="entry name" value="Peptidase_C13"/>
</dbReference>
<keyword evidence="5 9" id="KW-0732">Signal</keyword>
<evidence type="ECO:0000256" key="1">
    <source>
        <dbReference type="ARBA" id="ARBA00000810"/>
    </source>
</evidence>
<dbReference type="FunFam" id="3.40.50.1460:FF:000006">
    <property type="entry name" value="Legumain"/>
    <property type="match status" value="1"/>
</dbReference>
<dbReference type="WBParaSite" id="SVE_1630100.1">
    <property type="protein sequence ID" value="SVE_1630100.1"/>
    <property type="gene ID" value="SVE_1630100"/>
</dbReference>
<keyword evidence="4" id="KW-0645">Protease</keyword>
<dbReference type="Pfam" id="PF20985">
    <property type="entry name" value="Legum_prodom"/>
    <property type="match status" value="1"/>
</dbReference>
<keyword evidence="7" id="KW-0788">Thiol protease</keyword>
<feature type="active site" description="Nucleophile" evidence="8">
    <location>
        <position position="210"/>
    </location>
</feature>
<feature type="signal peptide" evidence="9">
    <location>
        <begin position="1"/>
        <end position="22"/>
    </location>
</feature>
<evidence type="ECO:0000256" key="8">
    <source>
        <dbReference type="PIRSR" id="PIRSR019663-1"/>
    </source>
</evidence>
<dbReference type="PRINTS" id="PR00776">
    <property type="entry name" value="HEMOGLOBNASE"/>
</dbReference>
<feature type="active site" evidence="8">
    <location>
        <position position="169"/>
    </location>
</feature>
<organism evidence="11 12">
    <name type="scientific">Strongyloides venezuelensis</name>
    <name type="common">Threadworm</name>
    <dbReference type="NCBI Taxonomy" id="75913"/>
    <lineage>
        <taxon>Eukaryota</taxon>
        <taxon>Metazoa</taxon>
        <taxon>Ecdysozoa</taxon>
        <taxon>Nematoda</taxon>
        <taxon>Chromadorea</taxon>
        <taxon>Rhabditida</taxon>
        <taxon>Tylenchina</taxon>
        <taxon>Panagrolaimomorpha</taxon>
        <taxon>Strongyloidoidea</taxon>
        <taxon>Strongyloididae</taxon>
        <taxon>Strongyloides</taxon>
    </lineage>
</organism>
<dbReference type="STRING" id="75913.A0A0K0FVD6"/>
<keyword evidence="6" id="KW-0378">Hydrolase</keyword>
<dbReference type="GO" id="GO:0005773">
    <property type="term" value="C:vacuole"/>
    <property type="evidence" value="ECO:0007669"/>
    <property type="project" value="GOC"/>
</dbReference>
<dbReference type="Proteomes" id="UP000035680">
    <property type="component" value="Unassembled WGS sequence"/>
</dbReference>
<dbReference type="CDD" id="cd21115">
    <property type="entry name" value="legumain_C"/>
    <property type="match status" value="1"/>
</dbReference>
<dbReference type="GO" id="GO:0004197">
    <property type="term" value="F:cysteine-type endopeptidase activity"/>
    <property type="evidence" value="ECO:0007669"/>
    <property type="project" value="UniProtKB-EC"/>
</dbReference>
<sequence length="481" mass="56200">MHNQFIFLFFLFFIGEWYKINGKENWIEYILDSDSSESSEEYLKKDSTPSIWAVLVAGSNDWFNYRHQADVLHAYHVLKKHGLKEDNIITMVYDDIAHNKLNPYPGKIYNVPHGINLYDGVKIDYKGDDVTPENFLAVLEGDRSKVKGGNGRVVESTNEDKIFVFFSDHGAVGMVSFPTSILTVKDLNKVLNRMHNKKRYKELTFYLEACESGSMFEGILSKDINVYAITAANSHESSWGCFCDNDMKLPCLGDTFSVSWILNSEAANLNTETLNKQYEIVKKLTNMSHVMHYGDLKIAKEYVSEFQGHDSISYPLINRFYQERIYPLKYRFYREKQFEDMIVNSVMEDSRDIPLIMIEKEYHESINTENEKKAEKRYLKAIHKREYLKKFITKMVKYFVKDHKTRHNILKKLQRNGVGDVECHHEVVHFFHKNCFNFNSNPYAMKYVYVLSNLCDLGIDVETIKNGLFNVCQSNRITNII</sequence>
<keyword evidence="11" id="KW-1185">Reference proteome</keyword>
<proteinExistence type="inferred from homology"/>
<evidence type="ECO:0000256" key="9">
    <source>
        <dbReference type="SAM" id="SignalP"/>
    </source>
</evidence>
<feature type="chain" id="PRO_5005330132" description="legumain" evidence="9">
    <location>
        <begin position="23"/>
        <end position="481"/>
    </location>
</feature>
<evidence type="ECO:0000313" key="11">
    <source>
        <dbReference type="Proteomes" id="UP000035680"/>
    </source>
</evidence>
<evidence type="ECO:0000256" key="6">
    <source>
        <dbReference type="ARBA" id="ARBA00022801"/>
    </source>
</evidence>
<name>A0A0K0FVD6_STRVS</name>
<evidence type="ECO:0000259" key="10">
    <source>
        <dbReference type="Pfam" id="PF20985"/>
    </source>
</evidence>
<dbReference type="Gene3D" id="1.10.132.130">
    <property type="match status" value="1"/>
</dbReference>
<evidence type="ECO:0000256" key="7">
    <source>
        <dbReference type="ARBA" id="ARBA00022807"/>
    </source>
</evidence>
<dbReference type="PANTHER" id="PTHR12000:SF42">
    <property type="entry name" value="LEGUMAIN"/>
    <property type="match status" value="1"/>
</dbReference>
<comment type="catalytic activity">
    <reaction evidence="1">
        <text>Hydrolysis of proteins and small molecule substrates at -Asn-|-Xaa- bonds.</text>
        <dbReference type="EC" id="3.4.22.34"/>
    </reaction>
</comment>
<dbReference type="PANTHER" id="PTHR12000">
    <property type="entry name" value="HEMOGLOBINASE FAMILY MEMBER"/>
    <property type="match status" value="1"/>
</dbReference>
<reference evidence="12" key="2">
    <citation type="submission" date="2015-08" db="UniProtKB">
        <authorList>
            <consortium name="WormBaseParasite"/>
        </authorList>
    </citation>
    <scope>IDENTIFICATION</scope>
</reference>
<evidence type="ECO:0000256" key="4">
    <source>
        <dbReference type="ARBA" id="ARBA00022670"/>
    </source>
</evidence>
<dbReference type="InterPro" id="IPR048501">
    <property type="entry name" value="Legum_prodom"/>
</dbReference>
<dbReference type="Gene3D" id="3.40.50.1460">
    <property type="match status" value="1"/>
</dbReference>
<accession>A0A0K0FVD6</accession>
<comment type="similarity">
    <text evidence="2">Belongs to the peptidase C13 family.</text>
</comment>